<sequence>MLGAQRIAVYGCDDQQSLESLALTQGQPVTAERERGRVAAAVQPLSLQEGSFSFFSSSNRGQS</sequence>
<protein>
    <submittedName>
        <fullName evidence="1">Uncharacterized protein</fullName>
    </submittedName>
</protein>
<dbReference type="AlphaFoldDB" id="A0A6G1PV65"/>
<evidence type="ECO:0000313" key="1">
    <source>
        <dbReference type="EMBL" id="KAF3694231.1"/>
    </source>
</evidence>
<gene>
    <name evidence="1" type="ORF">EXN66_Car009907</name>
</gene>
<evidence type="ECO:0000313" key="2">
    <source>
        <dbReference type="Proteomes" id="UP000503349"/>
    </source>
</evidence>
<dbReference type="EMBL" id="CM015720">
    <property type="protein sequence ID" value="KAF3694231.1"/>
    <property type="molecule type" value="Genomic_DNA"/>
</dbReference>
<proteinExistence type="predicted"/>
<name>A0A6G1PV65_CHAAH</name>
<dbReference type="Proteomes" id="UP000503349">
    <property type="component" value="Chromosome 9"/>
</dbReference>
<reference evidence="1 2" key="1">
    <citation type="submission" date="2019-02" db="EMBL/GenBank/DDBJ databases">
        <title>Opniocepnalus argus genome.</title>
        <authorList>
            <person name="Zhou C."/>
            <person name="Xiao S."/>
        </authorList>
    </citation>
    <scope>NUCLEOTIDE SEQUENCE [LARGE SCALE GENOMIC DNA]</scope>
    <source>
        <strain evidence="1">OARG1902GOOAL</strain>
        <tissue evidence="1">Muscle</tissue>
    </source>
</reference>
<reference evidence="2" key="2">
    <citation type="submission" date="2019-02" db="EMBL/GenBank/DDBJ databases">
        <title>Opniocepnalus argus Var Kimnra genome.</title>
        <authorList>
            <person name="Zhou C."/>
            <person name="Xiao S."/>
        </authorList>
    </citation>
    <scope>NUCLEOTIDE SEQUENCE [LARGE SCALE GENOMIC DNA]</scope>
</reference>
<accession>A0A6G1PV65</accession>
<organism evidence="1 2">
    <name type="scientific">Channa argus</name>
    <name type="common">Northern snakehead</name>
    <name type="synonym">Ophicephalus argus</name>
    <dbReference type="NCBI Taxonomy" id="215402"/>
    <lineage>
        <taxon>Eukaryota</taxon>
        <taxon>Metazoa</taxon>
        <taxon>Chordata</taxon>
        <taxon>Craniata</taxon>
        <taxon>Vertebrata</taxon>
        <taxon>Euteleostomi</taxon>
        <taxon>Actinopterygii</taxon>
        <taxon>Neopterygii</taxon>
        <taxon>Teleostei</taxon>
        <taxon>Neoteleostei</taxon>
        <taxon>Acanthomorphata</taxon>
        <taxon>Anabantaria</taxon>
        <taxon>Anabantiformes</taxon>
        <taxon>Channoidei</taxon>
        <taxon>Channidae</taxon>
        <taxon>Channa</taxon>
    </lineage>
</organism>
<keyword evidence="2" id="KW-1185">Reference proteome</keyword>